<reference evidence="1 2" key="1">
    <citation type="submission" date="2018-10" db="EMBL/GenBank/DDBJ databases">
        <title>Genome-guide identification and characterization of bacteria that degrade polycyclic aromatic hydrocarbons and resist hexavalent chromium simultaneously.</title>
        <authorList>
            <person name="Feng H."/>
        </authorList>
    </citation>
    <scope>NUCLEOTIDE SEQUENCE [LARGE SCALE GENOMIC DNA]</scope>
    <source>
        <strain evidence="1 2">J015</strain>
    </source>
</reference>
<protein>
    <submittedName>
        <fullName evidence="1">Uncharacterized protein</fullName>
    </submittedName>
</protein>
<name>A0A3B0FUM3_PSEPS</name>
<reference evidence="2" key="2">
    <citation type="submission" date="2018-10" db="EMBL/GenBank/DDBJ databases">
        <authorList>
            <person name="Wang Y."/>
            <person name="Wang J."/>
            <person name="Yang X."/>
            <person name="Wang Z."/>
            <person name="Huang Y."/>
        </authorList>
    </citation>
    <scope>NUCLEOTIDE SEQUENCE [LARGE SCALE GENOMIC DNA]</scope>
    <source>
        <strain evidence="2">J015</strain>
    </source>
</reference>
<evidence type="ECO:0000313" key="2">
    <source>
        <dbReference type="Proteomes" id="UP000273159"/>
    </source>
</evidence>
<dbReference type="Proteomes" id="UP000273159">
    <property type="component" value="Unassembled WGS sequence"/>
</dbReference>
<evidence type="ECO:0000313" key="1">
    <source>
        <dbReference type="EMBL" id="RKO25341.1"/>
    </source>
</evidence>
<sequence>MTRTSSTRLLVLHAVRVLGYAPSGRIAGRTGLPAVLVEETLAQLDADGMVSWACFGDDGGWSVTEAGKTHGEHLLAAELDESGARAAAGDALERFGPLNSLVTAACTRWQLTELGLARPAAGLDEVLADLNLAAAALALIEADLTLHLGRFRGYHSRFAAAVRHAQEEPQWVNGIERDSAHRVWFELHEDLLATLGMSR</sequence>
<gene>
    <name evidence="1" type="ORF">D7Z96_05900</name>
</gene>
<organism evidence="1 2">
    <name type="scientific">Pseudarthrobacter phenanthrenivorans</name>
    <name type="common">Arthrobacter phenanthrenivorans</name>
    <dbReference type="NCBI Taxonomy" id="361575"/>
    <lineage>
        <taxon>Bacteria</taxon>
        <taxon>Bacillati</taxon>
        <taxon>Actinomycetota</taxon>
        <taxon>Actinomycetes</taxon>
        <taxon>Micrococcales</taxon>
        <taxon>Micrococcaceae</taxon>
        <taxon>Pseudarthrobacter</taxon>
    </lineage>
</organism>
<comment type="caution">
    <text evidence="1">The sequence shown here is derived from an EMBL/GenBank/DDBJ whole genome shotgun (WGS) entry which is preliminary data.</text>
</comment>
<dbReference type="RefSeq" id="WP_120691918.1">
    <property type="nucleotide sequence ID" value="NZ_RBNH01000004.1"/>
</dbReference>
<proteinExistence type="predicted"/>
<accession>A0A3B0FUM3</accession>
<dbReference type="AlphaFoldDB" id="A0A3B0FUM3"/>
<dbReference type="EMBL" id="RBNH01000004">
    <property type="protein sequence ID" value="RKO25341.1"/>
    <property type="molecule type" value="Genomic_DNA"/>
</dbReference>